<feature type="compositionally biased region" description="Low complexity" evidence="1">
    <location>
        <begin position="157"/>
        <end position="170"/>
    </location>
</feature>
<name>A0ABY6L7U8_9ARAC</name>
<dbReference type="Proteomes" id="UP001235939">
    <property type="component" value="Chromosome 14"/>
</dbReference>
<feature type="region of interest" description="Disordered" evidence="1">
    <location>
        <begin position="153"/>
        <end position="184"/>
    </location>
</feature>
<keyword evidence="3" id="KW-1185">Reference proteome</keyword>
<dbReference type="SUPFAM" id="SSF55856">
    <property type="entry name" value="Cytochrome b5-like heme/steroid binding domain"/>
    <property type="match status" value="1"/>
</dbReference>
<sequence>MYTGLRKVLYPSKDATRAFVTGEFSGEDELDSIDDFDDDSLISLEEWQSFYKEDYIYVGHDNHGKLVGRYYDSSGQPTQALLDAYDRIAKAKAHKVEEEEKKKKFPPCNSEWFGDTKSGRVWCTNKSGGISRDWVGVPRQLYTPGKSHPSCVCVRAEGPPSDNPNSSENSGDLEHPGLQEYPGCSTMSAACRTTA</sequence>
<proteinExistence type="predicted"/>
<accession>A0ABY6L7U8</accession>
<dbReference type="InterPro" id="IPR036400">
    <property type="entry name" value="Cyt_B5-like_heme/steroid_sf"/>
</dbReference>
<organism evidence="2 3">
    <name type="scientific">Cordylochernes scorpioides</name>
    <dbReference type="NCBI Taxonomy" id="51811"/>
    <lineage>
        <taxon>Eukaryota</taxon>
        <taxon>Metazoa</taxon>
        <taxon>Ecdysozoa</taxon>
        <taxon>Arthropoda</taxon>
        <taxon>Chelicerata</taxon>
        <taxon>Arachnida</taxon>
        <taxon>Pseudoscorpiones</taxon>
        <taxon>Cheliferoidea</taxon>
        <taxon>Chernetidae</taxon>
        <taxon>Cordylochernes</taxon>
    </lineage>
</organism>
<evidence type="ECO:0000256" key="1">
    <source>
        <dbReference type="SAM" id="MobiDB-lite"/>
    </source>
</evidence>
<evidence type="ECO:0000313" key="3">
    <source>
        <dbReference type="Proteomes" id="UP001235939"/>
    </source>
</evidence>
<evidence type="ECO:0000313" key="2">
    <source>
        <dbReference type="EMBL" id="UYV76522.1"/>
    </source>
</evidence>
<reference evidence="2 3" key="1">
    <citation type="submission" date="2022-01" db="EMBL/GenBank/DDBJ databases">
        <title>A chromosomal length assembly of Cordylochernes scorpioides.</title>
        <authorList>
            <person name="Zeh D."/>
            <person name="Zeh J."/>
        </authorList>
    </citation>
    <scope>NUCLEOTIDE SEQUENCE [LARGE SCALE GENOMIC DNA]</scope>
    <source>
        <strain evidence="2">IN4F17</strain>
        <tissue evidence="2">Whole Body</tissue>
    </source>
</reference>
<dbReference type="Gene3D" id="3.10.120.10">
    <property type="entry name" value="Cytochrome b5-like heme/steroid binding domain"/>
    <property type="match status" value="1"/>
</dbReference>
<dbReference type="EMBL" id="CP092876">
    <property type="protein sequence ID" value="UYV76522.1"/>
    <property type="molecule type" value="Genomic_DNA"/>
</dbReference>
<gene>
    <name evidence="2" type="ORF">LAZ67_14000949</name>
</gene>
<protein>
    <submittedName>
        <fullName evidence="2">CYB5D2</fullName>
    </submittedName>
</protein>